<dbReference type="Proteomes" id="UP001454036">
    <property type="component" value="Unassembled WGS sequence"/>
</dbReference>
<dbReference type="InterPro" id="IPR054722">
    <property type="entry name" value="PolX-like_BBD"/>
</dbReference>
<dbReference type="AlphaFoldDB" id="A0AAV3PU09"/>
<feature type="domain" description="Retrovirus-related Pol polyprotein from transposon TNT 1-94-like beta-barrel" evidence="1">
    <location>
        <begin position="213"/>
        <end position="293"/>
    </location>
</feature>
<gene>
    <name evidence="2" type="ORF">LIER_12995</name>
</gene>
<evidence type="ECO:0000313" key="2">
    <source>
        <dbReference type="EMBL" id="GAA0155219.1"/>
    </source>
</evidence>
<sequence length="301" mass="34306">MDQLYVKQLAKPIEEKGVKPNDYVQDWTELDRRCLGYIRVYIDIGVIYHVENETTVIGCWTKLQGPYERKTTGHKVSLMRQLSMLRYQDGQSITEHLNQLEHIFNQLTTMGVDFNDEVQALWILVPQLLMEQFQRRWCPIPSSMKNCVEGEASKLVMEDIKATCWHMYTRRDLANGMVKNKKVDNNVTIVNPVGDLIVIDSSDVFFTPIGEDWVIDSGASFHVTPHKSLFSKFKEGNYGEARIGNNGVSKIMAIGDVHVKTNCGRTINLKDVRYIPDFMMNLVSSGQLDDQGYLSVFGGGE</sequence>
<evidence type="ECO:0000313" key="3">
    <source>
        <dbReference type="Proteomes" id="UP001454036"/>
    </source>
</evidence>
<accession>A0AAV3PU09</accession>
<organism evidence="2 3">
    <name type="scientific">Lithospermum erythrorhizon</name>
    <name type="common">Purple gromwell</name>
    <name type="synonym">Lithospermum officinale var. erythrorhizon</name>
    <dbReference type="NCBI Taxonomy" id="34254"/>
    <lineage>
        <taxon>Eukaryota</taxon>
        <taxon>Viridiplantae</taxon>
        <taxon>Streptophyta</taxon>
        <taxon>Embryophyta</taxon>
        <taxon>Tracheophyta</taxon>
        <taxon>Spermatophyta</taxon>
        <taxon>Magnoliopsida</taxon>
        <taxon>eudicotyledons</taxon>
        <taxon>Gunneridae</taxon>
        <taxon>Pentapetalae</taxon>
        <taxon>asterids</taxon>
        <taxon>lamiids</taxon>
        <taxon>Boraginales</taxon>
        <taxon>Boraginaceae</taxon>
        <taxon>Boraginoideae</taxon>
        <taxon>Lithospermeae</taxon>
        <taxon>Lithospermum</taxon>
    </lineage>
</organism>
<proteinExistence type="predicted"/>
<protein>
    <recommendedName>
        <fullName evidence="1">Retrovirus-related Pol polyprotein from transposon TNT 1-94-like beta-barrel domain-containing protein</fullName>
    </recommendedName>
</protein>
<dbReference type="PANTHER" id="PTHR47592">
    <property type="entry name" value="PBF68 PROTEIN"/>
    <property type="match status" value="1"/>
</dbReference>
<dbReference type="Pfam" id="PF14223">
    <property type="entry name" value="Retrotran_gag_2"/>
    <property type="match status" value="1"/>
</dbReference>
<keyword evidence="3" id="KW-1185">Reference proteome</keyword>
<evidence type="ECO:0000259" key="1">
    <source>
        <dbReference type="Pfam" id="PF22936"/>
    </source>
</evidence>
<dbReference type="EMBL" id="BAABME010002571">
    <property type="protein sequence ID" value="GAA0155219.1"/>
    <property type="molecule type" value="Genomic_DNA"/>
</dbReference>
<reference evidence="2 3" key="1">
    <citation type="submission" date="2024-01" db="EMBL/GenBank/DDBJ databases">
        <title>The complete chloroplast genome sequence of Lithospermum erythrorhizon: insights into the phylogenetic relationship among Boraginaceae species and the maternal lineages of purple gromwells.</title>
        <authorList>
            <person name="Okada T."/>
            <person name="Watanabe K."/>
        </authorList>
    </citation>
    <scope>NUCLEOTIDE SEQUENCE [LARGE SCALE GENOMIC DNA]</scope>
</reference>
<dbReference type="Pfam" id="PF22936">
    <property type="entry name" value="Pol_BBD"/>
    <property type="match status" value="1"/>
</dbReference>
<comment type="caution">
    <text evidence="2">The sequence shown here is derived from an EMBL/GenBank/DDBJ whole genome shotgun (WGS) entry which is preliminary data.</text>
</comment>
<name>A0AAV3PU09_LITER</name>
<dbReference type="PANTHER" id="PTHR47592:SF27">
    <property type="entry name" value="OS08G0421700 PROTEIN"/>
    <property type="match status" value="1"/>
</dbReference>